<evidence type="ECO:0000313" key="2">
    <source>
        <dbReference type="EMBL" id="UYF74933.1"/>
    </source>
</evidence>
<dbReference type="PANTHER" id="PTHR35535:SF2">
    <property type="entry name" value="DUF306 DOMAIN-CONTAINING PROTEIN"/>
    <property type="match status" value="1"/>
</dbReference>
<dbReference type="InterPro" id="IPR038670">
    <property type="entry name" value="HslJ-like_sf"/>
</dbReference>
<dbReference type="AlphaFoldDB" id="A0A3F3L218"/>
<name>A0A3F3L218_9GAMM</name>
<evidence type="ECO:0000259" key="1">
    <source>
        <dbReference type="Pfam" id="PF03724"/>
    </source>
</evidence>
<evidence type="ECO:0000313" key="3">
    <source>
        <dbReference type="Proteomes" id="UP001164081"/>
    </source>
</evidence>
<dbReference type="EMBL" id="CP089044">
    <property type="protein sequence ID" value="UYF74933.1"/>
    <property type="molecule type" value="Genomic_DNA"/>
</dbReference>
<dbReference type="InterPro" id="IPR053147">
    <property type="entry name" value="Hsp_HslJ-like"/>
</dbReference>
<gene>
    <name evidence="2" type="ORF">LSO58_14120</name>
</gene>
<dbReference type="PANTHER" id="PTHR35535">
    <property type="entry name" value="HEAT SHOCK PROTEIN HSLJ"/>
    <property type="match status" value="1"/>
</dbReference>
<feature type="domain" description="DUF306" evidence="1">
    <location>
        <begin position="56"/>
        <end position="160"/>
    </location>
</feature>
<proteinExistence type="predicted"/>
<dbReference type="PROSITE" id="PS51257">
    <property type="entry name" value="PROKAR_LIPOPROTEIN"/>
    <property type="match status" value="1"/>
</dbReference>
<dbReference type="Pfam" id="PF03724">
    <property type="entry name" value="META"/>
    <property type="match status" value="1"/>
</dbReference>
<dbReference type="InterPro" id="IPR005184">
    <property type="entry name" value="DUF306_Meta_HslJ"/>
</dbReference>
<sequence>MRHSLRNLLFLSVVFALVGCQSTTAPIQKNNGKPALNAHHLKQSSVQPSRKSIDGVQDVTWQITSVLQKRAKFFNQMPFLTLNSAVQTVQGNTGCNMIYGRYTYNFALQQLDLDVRAGHQSCDGALAQEAELMDVLQRVKRFKLQGNQILLLDQSGQILVQAQKK</sequence>
<accession>A0A3F3L218</accession>
<dbReference type="RefSeq" id="WP_004991286.1">
    <property type="nucleotide sequence ID" value="NZ_AP018824.1"/>
</dbReference>
<protein>
    <submittedName>
        <fullName evidence="2">META domain-containing protein</fullName>
    </submittedName>
</protein>
<dbReference type="Gene3D" id="2.40.128.270">
    <property type="match status" value="1"/>
</dbReference>
<organism evidence="2 3">
    <name type="scientific">Acinetobacter ursingii</name>
    <dbReference type="NCBI Taxonomy" id="108980"/>
    <lineage>
        <taxon>Bacteria</taxon>
        <taxon>Pseudomonadati</taxon>
        <taxon>Pseudomonadota</taxon>
        <taxon>Gammaproteobacteria</taxon>
        <taxon>Moraxellales</taxon>
        <taxon>Moraxellaceae</taxon>
        <taxon>Acinetobacter</taxon>
    </lineage>
</organism>
<reference evidence="2" key="1">
    <citation type="journal article" date="2022" name="J Glob Antimicrob Resist">
        <title>Comparative analysis of IMP-4- and OXA-58-containing plasmids of three carbapenemase-producing Acinetobacter ursingii strains in the Netherlands.</title>
        <authorList>
            <person name="Hendrickx A.P.A."/>
            <person name="Schade R.P."/>
            <person name="Landman F."/>
            <person name="Bosch T."/>
            <person name="Schouls L.M."/>
            <person name="van Dijk K."/>
        </authorList>
    </citation>
    <scope>NUCLEOTIDE SEQUENCE</scope>
    <source>
        <strain evidence="2">RIVM_C010761</strain>
    </source>
</reference>
<dbReference type="Proteomes" id="UP001164081">
    <property type="component" value="Chromosome"/>
</dbReference>